<dbReference type="PANTHER" id="PTHR42034">
    <property type="entry name" value="CHROMOSOME 7, WHOLE GENOME SHOTGUN SEQUENCE-RELATED"/>
    <property type="match status" value="1"/>
</dbReference>
<evidence type="ECO:0000313" key="2">
    <source>
        <dbReference type="Proteomes" id="UP000053558"/>
    </source>
</evidence>
<name>R7SE89_CONPW</name>
<dbReference type="AlphaFoldDB" id="R7SE89"/>
<dbReference type="Gene3D" id="3.30.559.30">
    <property type="entry name" value="Nonribosomal peptide synthetase, condensation domain"/>
    <property type="match status" value="1"/>
</dbReference>
<reference evidence="2" key="1">
    <citation type="journal article" date="2012" name="Science">
        <title>The Paleozoic origin of enzymatic lignin decomposition reconstructed from 31 fungal genomes.</title>
        <authorList>
            <person name="Floudas D."/>
            <person name="Binder M."/>
            <person name="Riley R."/>
            <person name="Barry K."/>
            <person name="Blanchette R.A."/>
            <person name="Henrissat B."/>
            <person name="Martinez A.T."/>
            <person name="Otillar R."/>
            <person name="Spatafora J.W."/>
            <person name="Yadav J.S."/>
            <person name="Aerts A."/>
            <person name="Benoit I."/>
            <person name="Boyd A."/>
            <person name="Carlson A."/>
            <person name="Copeland A."/>
            <person name="Coutinho P.M."/>
            <person name="de Vries R.P."/>
            <person name="Ferreira P."/>
            <person name="Findley K."/>
            <person name="Foster B."/>
            <person name="Gaskell J."/>
            <person name="Glotzer D."/>
            <person name="Gorecki P."/>
            <person name="Heitman J."/>
            <person name="Hesse C."/>
            <person name="Hori C."/>
            <person name="Igarashi K."/>
            <person name="Jurgens J.A."/>
            <person name="Kallen N."/>
            <person name="Kersten P."/>
            <person name="Kohler A."/>
            <person name="Kuees U."/>
            <person name="Kumar T.K.A."/>
            <person name="Kuo A."/>
            <person name="LaButti K."/>
            <person name="Larrondo L.F."/>
            <person name="Lindquist E."/>
            <person name="Ling A."/>
            <person name="Lombard V."/>
            <person name="Lucas S."/>
            <person name="Lundell T."/>
            <person name="Martin R."/>
            <person name="McLaughlin D.J."/>
            <person name="Morgenstern I."/>
            <person name="Morin E."/>
            <person name="Murat C."/>
            <person name="Nagy L.G."/>
            <person name="Nolan M."/>
            <person name="Ohm R.A."/>
            <person name="Patyshakuliyeva A."/>
            <person name="Rokas A."/>
            <person name="Ruiz-Duenas F.J."/>
            <person name="Sabat G."/>
            <person name="Salamov A."/>
            <person name="Samejima M."/>
            <person name="Schmutz J."/>
            <person name="Slot J.C."/>
            <person name="St John F."/>
            <person name="Stenlid J."/>
            <person name="Sun H."/>
            <person name="Sun S."/>
            <person name="Syed K."/>
            <person name="Tsang A."/>
            <person name="Wiebenga A."/>
            <person name="Young D."/>
            <person name="Pisabarro A."/>
            <person name="Eastwood D.C."/>
            <person name="Martin F."/>
            <person name="Cullen D."/>
            <person name="Grigoriev I.V."/>
            <person name="Hibbett D.S."/>
        </authorList>
    </citation>
    <scope>NUCLEOTIDE SEQUENCE [LARGE SCALE GENOMIC DNA]</scope>
    <source>
        <strain evidence="2">RWD-64-598 SS2</strain>
    </source>
</reference>
<evidence type="ECO:0008006" key="3">
    <source>
        <dbReference type="Google" id="ProtNLM"/>
    </source>
</evidence>
<dbReference type="OrthoDB" id="2548233at2759"/>
<evidence type="ECO:0000313" key="1">
    <source>
        <dbReference type="EMBL" id="EIW74062.1"/>
    </source>
</evidence>
<accession>R7SE89</accession>
<feature type="non-terminal residue" evidence="1">
    <location>
        <position position="1"/>
    </location>
</feature>
<dbReference type="OMA" id="IKHENAI"/>
<dbReference type="RefSeq" id="XP_007775736.1">
    <property type="nucleotide sequence ID" value="XM_007777546.1"/>
</dbReference>
<dbReference type="KEGG" id="cput:CONPUDRAFT_67887"/>
<sequence length="411" mass="45428">LGNGCIGVSFRTSLKQDVLLVRVRSAMIKARFFAPIIAATVIDDLDDVWKKEWRYYPFEEAGVNAPSVRFDAWLDHVLEVRTEPISLDDLVIETDHMVLPYKFQQADGTTIDSLVRFYLLLGGVDGDQGLVMHGPHLIMDAKPIMRLLDFILQHVVDPTSGPGIGEWGEEWRNLPVGALTATGGARDDWDTRGVALQKEIMGVRVSAVPSLTLEPSRPTITNAGAMHRVRETIDEATSREIMAQLKERGFSVTYLFDAAIAMSVLNSVKDSGGSISEDAHITIDPAIIGQDRFRVPQYNHVGQLATGVCFAPIKILAKDMEGKPTACEQLIHMMEVIKEQYLCLVSNPNLAHLNAADKGGRNTDGFLRFVLGRRTSANTNIGRVEDVIKTDHEVVKPLSLAIGHRLSWKQP</sequence>
<dbReference type="PANTHER" id="PTHR42034:SF1">
    <property type="entry name" value="CONDENSATION DOMAIN-CONTAINING PROTEIN"/>
    <property type="match status" value="1"/>
</dbReference>
<gene>
    <name evidence="1" type="ORF">CONPUDRAFT_67887</name>
</gene>
<protein>
    <recommendedName>
        <fullName evidence="3">CoA-dependent acyltransferase</fullName>
    </recommendedName>
</protein>
<dbReference type="Proteomes" id="UP000053558">
    <property type="component" value="Unassembled WGS sequence"/>
</dbReference>
<dbReference type="Gene3D" id="3.30.559.10">
    <property type="entry name" value="Chloramphenicol acetyltransferase-like domain"/>
    <property type="match status" value="1"/>
</dbReference>
<organism evidence="1 2">
    <name type="scientific">Coniophora puteana (strain RWD-64-598)</name>
    <name type="common">Brown rot fungus</name>
    <dbReference type="NCBI Taxonomy" id="741705"/>
    <lineage>
        <taxon>Eukaryota</taxon>
        <taxon>Fungi</taxon>
        <taxon>Dikarya</taxon>
        <taxon>Basidiomycota</taxon>
        <taxon>Agaricomycotina</taxon>
        <taxon>Agaricomycetes</taxon>
        <taxon>Agaricomycetidae</taxon>
        <taxon>Boletales</taxon>
        <taxon>Coniophorineae</taxon>
        <taxon>Coniophoraceae</taxon>
        <taxon>Coniophora</taxon>
    </lineage>
</organism>
<dbReference type="EMBL" id="JH711595">
    <property type="protein sequence ID" value="EIW74062.1"/>
    <property type="molecule type" value="Genomic_DNA"/>
</dbReference>
<dbReference type="InterPro" id="IPR023213">
    <property type="entry name" value="CAT-like_dom_sf"/>
</dbReference>
<keyword evidence="2" id="KW-1185">Reference proteome</keyword>
<dbReference type="GeneID" id="19208597"/>
<proteinExistence type="predicted"/>